<gene>
    <name evidence="1" type="ORF">GMA8713_01543</name>
</gene>
<dbReference type="Pfam" id="PF04267">
    <property type="entry name" value="SoxD"/>
    <property type="match status" value="1"/>
</dbReference>
<dbReference type="EMBL" id="FIZY01000011">
    <property type="protein sequence ID" value="CZF80661.1"/>
    <property type="molecule type" value="Genomic_DNA"/>
</dbReference>
<sequence length="98" mass="11581">MLRIYCPYCEEYREEDEFSYGGEAHIVRPLEPESLSDKEWGHYLFHRKNIKGSHREMWYHAAGCRKFFNVQRNTVTYKIEAVYKIGESAPEESGEAGK</sequence>
<dbReference type="RefSeq" id="WP_062707445.1">
    <property type="nucleotide sequence ID" value="NZ_CAWRCI010000011.1"/>
</dbReference>
<dbReference type="OrthoDB" id="7159274at2"/>
<organism evidence="1 2">
    <name type="scientific">Grimontia marina</name>
    <dbReference type="NCBI Taxonomy" id="646534"/>
    <lineage>
        <taxon>Bacteria</taxon>
        <taxon>Pseudomonadati</taxon>
        <taxon>Pseudomonadota</taxon>
        <taxon>Gammaproteobacteria</taxon>
        <taxon>Vibrionales</taxon>
        <taxon>Vibrionaceae</taxon>
        <taxon>Grimontia</taxon>
    </lineage>
</organism>
<dbReference type="NCBIfam" id="TIGR01374">
    <property type="entry name" value="soxD"/>
    <property type="match status" value="1"/>
</dbReference>
<dbReference type="InterPro" id="IPR038561">
    <property type="entry name" value="SoxD_sf"/>
</dbReference>
<dbReference type="AlphaFoldDB" id="A0A128F322"/>
<reference evidence="2" key="1">
    <citation type="submission" date="2016-02" db="EMBL/GenBank/DDBJ databases">
        <authorList>
            <person name="Rodrigo-Torres Lidia"/>
            <person name="Arahal R.David."/>
        </authorList>
    </citation>
    <scope>NUCLEOTIDE SEQUENCE [LARGE SCALE GENOMIC DNA]</scope>
    <source>
        <strain evidence="2">CECT 8713</strain>
    </source>
</reference>
<proteinExistence type="predicted"/>
<keyword evidence="2" id="KW-1185">Reference proteome</keyword>
<dbReference type="GO" id="GO:0046653">
    <property type="term" value="P:tetrahydrofolate metabolic process"/>
    <property type="evidence" value="ECO:0007669"/>
    <property type="project" value="InterPro"/>
</dbReference>
<dbReference type="GO" id="GO:0008115">
    <property type="term" value="F:sarcosine oxidase activity"/>
    <property type="evidence" value="ECO:0007669"/>
    <property type="project" value="InterPro"/>
</dbReference>
<protein>
    <submittedName>
        <fullName evidence="1">Sarcosine oxidase, delta subunit family</fullName>
    </submittedName>
</protein>
<name>A0A128F322_9GAMM</name>
<evidence type="ECO:0000313" key="1">
    <source>
        <dbReference type="EMBL" id="CZF80661.1"/>
    </source>
</evidence>
<evidence type="ECO:0000313" key="2">
    <source>
        <dbReference type="Proteomes" id="UP000073601"/>
    </source>
</evidence>
<dbReference type="InterPro" id="IPR006279">
    <property type="entry name" value="SoxD"/>
</dbReference>
<dbReference type="Proteomes" id="UP000073601">
    <property type="component" value="Unassembled WGS sequence"/>
</dbReference>
<accession>A0A128F322</accession>
<dbReference type="Gene3D" id="3.30.2270.10">
    <property type="entry name" value="Folate-binding superfamily"/>
    <property type="match status" value="1"/>
</dbReference>